<sequence length="181" mass="19600">MKRAGGGIDGAGLSRLGVQGEDVEFRRSVKGRAWSANHGTDGRIIRINGQAARCADTHKADVAQRSGAGDADHRVHVPESRRPGLTAGNDIYAAPTKHAYGNNLTLLVGQGLPTQWGGQLNLKCSCPQSCERQCERLANGRERRRGGRRLAQRLIACSEKERAKKDRQKFLHGTPIAFAAP</sequence>
<dbReference type="EMBL" id="BMOL01000002">
    <property type="protein sequence ID" value="GGL72905.1"/>
    <property type="molecule type" value="Genomic_DNA"/>
</dbReference>
<reference evidence="3" key="1">
    <citation type="journal article" date="2019" name="Int. J. Syst. Evol. Microbiol.">
        <title>The Global Catalogue of Microorganisms (GCM) 10K type strain sequencing project: providing services to taxonomists for standard genome sequencing and annotation.</title>
        <authorList>
            <consortium name="The Broad Institute Genomics Platform"/>
            <consortium name="The Broad Institute Genome Sequencing Center for Infectious Disease"/>
            <person name="Wu L."/>
            <person name="Ma J."/>
        </authorList>
    </citation>
    <scope>NUCLEOTIDE SEQUENCE [LARGE SCALE GENOMIC DNA]</scope>
    <source>
        <strain evidence="3">JCM 15442</strain>
    </source>
</reference>
<proteinExistence type="predicted"/>
<feature type="region of interest" description="Disordered" evidence="1">
    <location>
        <begin position="63"/>
        <end position="87"/>
    </location>
</feature>
<feature type="compositionally biased region" description="Basic and acidic residues" evidence="1">
    <location>
        <begin position="70"/>
        <end position="82"/>
    </location>
</feature>
<gene>
    <name evidence="2" type="ORF">GCM10010840_08700</name>
</gene>
<protein>
    <submittedName>
        <fullName evidence="2">Uncharacterized protein</fullName>
    </submittedName>
</protein>
<name>A0ABQ2G315_9DEIO</name>
<evidence type="ECO:0000313" key="3">
    <source>
        <dbReference type="Proteomes" id="UP000639973"/>
    </source>
</evidence>
<accession>A0ABQ2G315</accession>
<evidence type="ECO:0000256" key="1">
    <source>
        <dbReference type="SAM" id="MobiDB-lite"/>
    </source>
</evidence>
<organism evidence="2 3">
    <name type="scientific">Deinococcus aerolatus</name>
    <dbReference type="NCBI Taxonomy" id="522487"/>
    <lineage>
        <taxon>Bacteria</taxon>
        <taxon>Thermotogati</taxon>
        <taxon>Deinococcota</taxon>
        <taxon>Deinococci</taxon>
        <taxon>Deinococcales</taxon>
        <taxon>Deinococcaceae</taxon>
        <taxon>Deinococcus</taxon>
    </lineage>
</organism>
<comment type="caution">
    <text evidence="2">The sequence shown here is derived from an EMBL/GenBank/DDBJ whole genome shotgun (WGS) entry which is preliminary data.</text>
</comment>
<dbReference type="Proteomes" id="UP000639973">
    <property type="component" value="Unassembled WGS sequence"/>
</dbReference>
<evidence type="ECO:0000313" key="2">
    <source>
        <dbReference type="EMBL" id="GGL72905.1"/>
    </source>
</evidence>
<keyword evidence="3" id="KW-1185">Reference proteome</keyword>